<comment type="caution">
    <text evidence="2">The sequence shown here is derived from an EMBL/GenBank/DDBJ whole genome shotgun (WGS) entry which is preliminary data.</text>
</comment>
<feature type="compositionally biased region" description="Basic and acidic residues" evidence="1">
    <location>
        <begin position="239"/>
        <end position="248"/>
    </location>
</feature>
<proteinExistence type="predicted"/>
<feature type="compositionally biased region" description="Basic and acidic residues" evidence="1">
    <location>
        <begin position="269"/>
        <end position="278"/>
    </location>
</feature>
<name>A0A176WH16_MARPO</name>
<feature type="compositionally biased region" description="Low complexity" evidence="1">
    <location>
        <begin position="166"/>
        <end position="184"/>
    </location>
</feature>
<feature type="compositionally biased region" description="Basic and acidic residues" evidence="1">
    <location>
        <begin position="185"/>
        <end position="198"/>
    </location>
</feature>
<feature type="compositionally biased region" description="Basic residues" evidence="1">
    <location>
        <begin position="34"/>
        <end position="54"/>
    </location>
</feature>
<dbReference type="Proteomes" id="UP000077202">
    <property type="component" value="Unassembled WGS sequence"/>
</dbReference>
<feature type="compositionally biased region" description="Basic and acidic residues" evidence="1">
    <location>
        <begin position="288"/>
        <end position="302"/>
    </location>
</feature>
<reference evidence="2" key="1">
    <citation type="submission" date="2016-03" db="EMBL/GenBank/DDBJ databases">
        <title>Mechanisms controlling the formation of the plant cell surface in tip-growing cells are functionally conserved among land plants.</title>
        <authorList>
            <person name="Honkanen S."/>
            <person name="Jones V.A."/>
            <person name="Morieri G."/>
            <person name="Champion C."/>
            <person name="Hetherington A.J."/>
            <person name="Kelly S."/>
            <person name="Saint-Marcoux D."/>
            <person name="Proust H."/>
            <person name="Prescott H."/>
            <person name="Dolan L."/>
        </authorList>
    </citation>
    <scope>NUCLEOTIDE SEQUENCE [LARGE SCALE GENOMIC DNA]</scope>
    <source>
        <tissue evidence="2">Whole gametophyte</tissue>
    </source>
</reference>
<gene>
    <name evidence="2" type="ORF">AXG93_2834s1120</name>
</gene>
<sequence>MRTTGDTRACYSIAADIEPGTATRRKRVEEGKRDGKKSKKKLRRRRRSRTRTRSPGRCPGGDDGRSRVGRSVRAPEFKSEKAVVRGDGIRGKLPVDVAGQRTWRGIDGAHLRDEVGFEVDGGAHASLTGLDLHGTVALAALPRVLLSRDSRSQGSRTEPPPSEQLSSLRGPPSPSSSCPPSRQSASERQRPESSESRDCWCPLASVSLCSKEKARGGRRRRRTAKGREGKGRKTKRAKRGGESRRGEIRAAPARTIACVVDEAIPFPSEKSEGGRESEVGGTRGGMLEMREEGAWRADHARR</sequence>
<feature type="region of interest" description="Disordered" evidence="1">
    <location>
        <begin position="211"/>
        <end position="249"/>
    </location>
</feature>
<feature type="compositionally biased region" description="Basic and acidic residues" evidence="1">
    <location>
        <begin position="73"/>
        <end position="86"/>
    </location>
</feature>
<feature type="region of interest" description="Disordered" evidence="1">
    <location>
        <begin position="267"/>
        <end position="302"/>
    </location>
</feature>
<evidence type="ECO:0000256" key="1">
    <source>
        <dbReference type="SAM" id="MobiDB-lite"/>
    </source>
</evidence>
<evidence type="ECO:0000313" key="2">
    <source>
        <dbReference type="EMBL" id="OAE31881.1"/>
    </source>
</evidence>
<feature type="region of interest" description="Disordered" evidence="1">
    <location>
        <begin position="148"/>
        <end position="198"/>
    </location>
</feature>
<evidence type="ECO:0000313" key="3">
    <source>
        <dbReference type="Proteomes" id="UP000077202"/>
    </source>
</evidence>
<keyword evidence="3" id="KW-1185">Reference proteome</keyword>
<feature type="region of interest" description="Disordered" evidence="1">
    <location>
        <begin position="1"/>
        <end position="86"/>
    </location>
</feature>
<dbReference type="AlphaFoldDB" id="A0A176WH16"/>
<protein>
    <submittedName>
        <fullName evidence="2">Uncharacterized protein</fullName>
    </submittedName>
</protein>
<accession>A0A176WH16</accession>
<organism evidence="2 3">
    <name type="scientific">Marchantia polymorpha subsp. ruderalis</name>
    <dbReference type="NCBI Taxonomy" id="1480154"/>
    <lineage>
        <taxon>Eukaryota</taxon>
        <taxon>Viridiplantae</taxon>
        <taxon>Streptophyta</taxon>
        <taxon>Embryophyta</taxon>
        <taxon>Marchantiophyta</taxon>
        <taxon>Marchantiopsida</taxon>
        <taxon>Marchantiidae</taxon>
        <taxon>Marchantiales</taxon>
        <taxon>Marchantiaceae</taxon>
        <taxon>Marchantia</taxon>
    </lineage>
</organism>
<dbReference type="EMBL" id="LVLJ01000950">
    <property type="protein sequence ID" value="OAE31881.1"/>
    <property type="molecule type" value="Genomic_DNA"/>
</dbReference>